<protein>
    <submittedName>
        <fullName evidence="2">Uncharacterized protein</fullName>
    </submittedName>
</protein>
<gene>
    <name evidence="2" type="ORF">CITCOLO1_LOCUS18121</name>
</gene>
<name>A0ABP0YZ88_9ROSI</name>
<sequence>MIVDENKKRHKQLRQNMISSQTLAMKLETTAQSSDEIRKLSWVWNIQIEKDGGLLGEKGGCLVKLKAKGSNLFLGLWVSASTRDRGEHALVLRLYFQVYLPGCSLSVTAIFLIRFMALSDVVEREVGFALNGEGDGEQRRTATAHRLALNAPFYQMI</sequence>
<keyword evidence="1" id="KW-1133">Transmembrane helix</keyword>
<evidence type="ECO:0000256" key="1">
    <source>
        <dbReference type="SAM" id="Phobius"/>
    </source>
</evidence>
<feature type="transmembrane region" description="Helical" evidence="1">
    <location>
        <begin position="94"/>
        <end position="117"/>
    </location>
</feature>
<accession>A0ABP0YZ88</accession>
<dbReference type="EMBL" id="OZ021741">
    <property type="protein sequence ID" value="CAK9325848.1"/>
    <property type="molecule type" value="Genomic_DNA"/>
</dbReference>
<evidence type="ECO:0000313" key="2">
    <source>
        <dbReference type="EMBL" id="CAK9325848.1"/>
    </source>
</evidence>
<keyword evidence="1" id="KW-0812">Transmembrane</keyword>
<keyword evidence="3" id="KW-1185">Reference proteome</keyword>
<keyword evidence="1" id="KW-0472">Membrane</keyword>
<reference evidence="2 3" key="1">
    <citation type="submission" date="2024-03" db="EMBL/GenBank/DDBJ databases">
        <authorList>
            <person name="Gkanogiannis A."/>
            <person name="Becerra Lopez-Lavalle L."/>
        </authorList>
    </citation>
    <scope>NUCLEOTIDE SEQUENCE [LARGE SCALE GENOMIC DNA]</scope>
</reference>
<dbReference type="Proteomes" id="UP001642487">
    <property type="component" value="Chromosome 7"/>
</dbReference>
<proteinExistence type="predicted"/>
<evidence type="ECO:0000313" key="3">
    <source>
        <dbReference type="Proteomes" id="UP001642487"/>
    </source>
</evidence>
<organism evidence="2 3">
    <name type="scientific">Citrullus colocynthis</name>
    <name type="common">colocynth</name>
    <dbReference type="NCBI Taxonomy" id="252529"/>
    <lineage>
        <taxon>Eukaryota</taxon>
        <taxon>Viridiplantae</taxon>
        <taxon>Streptophyta</taxon>
        <taxon>Embryophyta</taxon>
        <taxon>Tracheophyta</taxon>
        <taxon>Spermatophyta</taxon>
        <taxon>Magnoliopsida</taxon>
        <taxon>eudicotyledons</taxon>
        <taxon>Gunneridae</taxon>
        <taxon>Pentapetalae</taxon>
        <taxon>rosids</taxon>
        <taxon>fabids</taxon>
        <taxon>Cucurbitales</taxon>
        <taxon>Cucurbitaceae</taxon>
        <taxon>Benincaseae</taxon>
        <taxon>Citrullus</taxon>
    </lineage>
</organism>